<proteinExistence type="predicted"/>
<accession>A0A329MQ56</accession>
<dbReference type="EMBL" id="QMFB01000004">
    <property type="protein sequence ID" value="RAV21660.1"/>
    <property type="molecule type" value="Genomic_DNA"/>
</dbReference>
<gene>
    <name evidence="7" type="ORF">DQG23_10435</name>
</gene>
<keyword evidence="4" id="KW-0564">Palmitate</keyword>
<evidence type="ECO:0000256" key="1">
    <source>
        <dbReference type="ARBA" id="ARBA00022475"/>
    </source>
</evidence>
<reference evidence="7 8" key="1">
    <citation type="journal article" date="2009" name="Int. J. Syst. Evol. Microbiol.">
        <title>Paenibacillus contaminans sp. nov., isolated from a contaminated laboratory plate.</title>
        <authorList>
            <person name="Chou J.H."/>
            <person name="Lee J.H."/>
            <person name="Lin M.C."/>
            <person name="Chang P.S."/>
            <person name="Arun A.B."/>
            <person name="Young C.C."/>
            <person name="Chen W.M."/>
        </authorList>
    </citation>
    <scope>NUCLEOTIDE SEQUENCE [LARGE SCALE GENOMIC DNA]</scope>
    <source>
        <strain evidence="7 8">CKOBP-6</strain>
    </source>
</reference>
<protein>
    <submittedName>
        <fullName evidence="7">ABC transporter substrate-binding protein</fullName>
    </submittedName>
</protein>
<evidence type="ECO:0000256" key="6">
    <source>
        <dbReference type="SAM" id="SignalP"/>
    </source>
</evidence>
<dbReference type="PANTHER" id="PTHR43649">
    <property type="entry name" value="ARABINOSE-BINDING PROTEIN-RELATED"/>
    <property type="match status" value="1"/>
</dbReference>
<keyword evidence="1" id="KW-1003">Cell membrane</keyword>
<dbReference type="Gene3D" id="3.40.190.10">
    <property type="entry name" value="Periplasmic binding protein-like II"/>
    <property type="match status" value="2"/>
</dbReference>
<keyword evidence="8" id="KW-1185">Reference proteome</keyword>
<evidence type="ECO:0000256" key="5">
    <source>
        <dbReference type="ARBA" id="ARBA00023288"/>
    </source>
</evidence>
<organism evidence="7 8">
    <name type="scientific">Paenibacillus contaminans</name>
    <dbReference type="NCBI Taxonomy" id="450362"/>
    <lineage>
        <taxon>Bacteria</taxon>
        <taxon>Bacillati</taxon>
        <taxon>Bacillota</taxon>
        <taxon>Bacilli</taxon>
        <taxon>Bacillales</taxon>
        <taxon>Paenibacillaceae</taxon>
        <taxon>Paenibacillus</taxon>
    </lineage>
</organism>
<dbReference type="PROSITE" id="PS51257">
    <property type="entry name" value="PROKAR_LIPOPROTEIN"/>
    <property type="match status" value="1"/>
</dbReference>
<evidence type="ECO:0000313" key="7">
    <source>
        <dbReference type="EMBL" id="RAV21660.1"/>
    </source>
</evidence>
<keyword evidence="5" id="KW-0449">Lipoprotein</keyword>
<evidence type="ECO:0000256" key="3">
    <source>
        <dbReference type="ARBA" id="ARBA00023136"/>
    </source>
</evidence>
<feature type="signal peptide" evidence="6">
    <location>
        <begin position="1"/>
        <end position="19"/>
    </location>
</feature>
<dbReference type="PANTHER" id="PTHR43649:SF33">
    <property type="entry name" value="POLYGALACTURONAN_RHAMNOGALACTURONAN-BINDING PROTEIN YTCQ"/>
    <property type="match status" value="1"/>
</dbReference>
<feature type="chain" id="PRO_5038391439" evidence="6">
    <location>
        <begin position="20"/>
        <end position="527"/>
    </location>
</feature>
<evidence type="ECO:0000256" key="4">
    <source>
        <dbReference type="ARBA" id="ARBA00023139"/>
    </source>
</evidence>
<dbReference type="RefSeq" id="WP_113030751.1">
    <property type="nucleotide sequence ID" value="NZ_QMFB01000004.1"/>
</dbReference>
<dbReference type="AlphaFoldDB" id="A0A329MQ56"/>
<evidence type="ECO:0000313" key="8">
    <source>
        <dbReference type="Proteomes" id="UP000250369"/>
    </source>
</evidence>
<name>A0A329MQ56_9BACL</name>
<comment type="caution">
    <text evidence="7">The sequence shown here is derived from an EMBL/GenBank/DDBJ whole genome shotgun (WGS) entry which is preliminary data.</text>
</comment>
<dbReference type="CDD" id="cd13580">
    <property type="entry name" value="PBP2_AlgQ_like_1"/>
    <property type="match status" value="1"/>
</dbReference>
<keyword evidence="2 6" id="KW-0732">Signal</keyword>
<evidence type="ECO:0000256" key="2">
    <source>
        <dbReference type="ARBA" id="ARBA00022729"/>
    </source>
</evidence>
<dbReference type="SUPFAM" id="SSF53850">
    <property type="entry name" value="Periplasmic binding protein-like II"/>
    <property type="match status" value="1"/>
</dbReference>
<dbReference type="Proteomes" id="UP000250369">
    <property type="component" value="Unassembled WGS sequence"/>
</dbReference>
<keyword evidence="3" id="KW-0472">Membrane</keyword>
<dbReference type="InterPro" id="IPR050490">
    <property type="entry name" value="Bact_solute-bd_prot1"/>
</dbReference>
<dbReference type="OrthoDB" id="9787283at2"/>
<sequence length="527" mass="58540">MRKGLIVLMTGCFSLTAVACSGGGNSSSSPAASAGPKDSPAATAASKKPYEISFMNFAYTIFPPAQGKALDAIKEKFNADVKSQFVLAADYNNKLSVVMASGNMPDVVSIMNADSNYYKWAKQGAFLPLNDYIDKYESLKAVPESIYNQFKVDGKIYSIPMYAPTYSFSGLIRQDWLDKLGLKMPTNYEELKNVAIAFTKNDPDGNGKDDTYGFALSENFGQGYDMGAYWSSGWYHKNKDGQYIPGIIGPGEKEIIQTLADAYAQGAVTKDFAVLNWAQGNKEFYSGKAGIFIGTPVGMVEDYYLGLLKVNPNAKLASIPFFVSPDGRQGSLKAPGYFGLTTLSSKLKSDPDKVTRILDMLDYGRQFIPMSERNPQNERFDWLMGKEGVGYDMKDGKVVMKQGSEAVTPVQYLMQRHEFWKPWSPNNEANEYPKTYNSPEMQQMIQGIVDMEKTYNKQPYDDPSLGIYSETKAQKGAELDKFIYGELTKMVAGQRPVSDWDKMVQEWMDRGGAQVIKEVNDGINARK</sequence>
<dbReference type="Pfam" id="PF13416">
    <property type="entry name" value="SBP_bac_8"/>
    <property type="match status" value="1"/>
</dbReference>
<dbReference type="InterPro" id="IPR006059">
    <property type="entry name" value="SBP"/>
</dbReference>